<protein>
    <submittedName>
        <fullName evidence="1">Uncharacterized protein</fullName>
    </submittedName>
</protein>
<proteinExistence type="predicted"/>
<dbReference type="AlphaFoldDB" id="A0A3M2QV39"/>
<reference evidence="1 2" key="1">
    <citation type="submission" date="2017-06" db="EMBL/GenBank/DDBJ databases">
        <title>Comparative genomic analysis of Ambrosia Fusariam Clade fungi.</title>
        <authorList>
            <person name="Stajich J.E."/>
            <person name="Carrillo J."/>
            <person name="Kijimoto T."/>
            <person name="Eskalen A."/>
            <person name="O'Donnell K."/>
            <person name="Kasson M."/>
        </authorList>
    </citation>
    <scope>NUCLEOTIDE SEQUENCE [LARGE SCALE GENOMIC DNA]</scope>
    <source>
        <strain evidence="1">UCR3666</strain>
    </source>
</reference>
<gene>
    <name evidence="1" type="ORF">CDV36_016289</name>
</gene>
<dbReference type="EMBL" id="NKUJ01000881">
    <property type="protein sequence ID" value="RMI96859.1"/>
    <property type="molecule type" value="Genomic_DNA"/>
</dbReference>
<name>A0A3M2QV39_9HYPO</name>
<dbReference type="OrthoDB" id="5071473at2759"/>
<accession>A0A3M2QV39</accession>
<organism evidence="1 2">
    <name type="scientific">Fusarium kuroshium</name>
    <dbReference type="NCBI Taxonomy" id="2010991"/>
    <lineage>
        <taxon>Eukaryota</taxon>
        <taxon>Fungi</taxon>
        <taxon>Dikarya</taxon>
        <taxon>Ascomycota</taxon>
        <taxon>Pezizomycotina</taxon>
        <taxon>Sordariomycetes</taxon>
        <taxon>Hypocreomycetidae</taxon>
        <taxon>Hypocreales</taxon>
        <taxon>Nectriaceae</taxon>
        <taxon>Fusarium</taxon>
        <taxon>Fusarium solani species complex</taxon>
    </lineage>
</organism>
<keyword evidence="2" id="KW-1185">Reference proteome</keyword>
<sequence>MSESTSKPSASGESAAWAMILKDNSTWLEEMTKRGYQLHLLSSDFNKLHDQSSIPNASEAYLVLVIESTQLEDDDTGYIGPPPLRESFLDELKTYDWLNEMGRDIILKQSGIILNISMYYVDGYGQSPFADFTRLYCEDDELCDSRLCAVTYGNSSAKVIKWFCKKGYLFIIYEIDGDKNIWQFRPEDGYNFITQVKPDK</sequence>
<evidence type="ECO:0000313" key="1">
    <source>
        <dbReference type="EMBL" id="RMI96859.1"/>
    </source>
</evidence>
<comment type="caution">
    <text evidence="1">The sequence shown here is derived from an EMBL/GenBank/DDBJ whole genome shotgun (WGS) entry which is preliminary data.</text>
</comment>
<evidence type="ECO:0000313" key="2">
    <source>
        <dbReference type="Proteomes" id="UP000277212"/>
    </source>
</evidence>
<dbReference type="Proteomes" id="UP000277212">
    <property type="component" value="Unassembled WGS sequence"/>
</dbReference>